<accession>A0A563EKM2</accession>
<gene>
    <name evidence="1" type="ORF">FKR81_34890</name>
</gene>
<dbReference type="InterPro" id="IPR034660">
    <property type="entry name" value="DinB/YfiT-like"/>
</dbReference>
<dbReference type="OrthoDB" id="3669840at2"/>
<dbReference type="SUPFAM" id="SSF109854">
    <property type="entry name" value="DinB/YfiT-like putative metalloenzymes"/>
    <property type="match status" value="1"/>
</dbReference>
<evidence type="ECO:0008006" key="3">
    <source>
        <dbReference type="Google" id="ProtNLM"/>
    </source>
</evidence>
<organism evidence="1 2">
    <name type="scientific">Lentzea tibetensis</name>
    <dbReference type="NCBI Taxonomy" id="2591470"/>
    <lineage>
        <taxon>Bacteria</taxon>
        <taxon>Bacillati</taxon>
        <taxon>Actinomycetota</taxon>
        <taxon>Actinomycetes</taxon>
        <taxon>Pseudonocardiales</taxon>
        <taxon>Pseudonocardiaceae</taxon>
        <taxon>Lentzea</taxon>
    </lineage>
</organism>
<protein>
    <recommendedName>
        <fullName evidence="3">Mycothiol-dependent maleylpyruvate isomerase metal-binding domain-containing protein</fullName>
    </recommendedName>
</protein>
<reference evidence="1 2" key="1">
    <citation type="submission" date="2019-07" db="EMBL/GenBank/DDBJ databases">
        <title>Lentzea xizangensis sp. nov., isolated from Qinghai-Tibetan Plateau Soils.</title>
        <authorList>
            <person name="Huang J."/>
        </authorList>
    </citation>
    <scope>NUCLEOTIDE SEQUENCE [LARGE SCALE GENOMIC DNA]</scope>
    <source>
        <strain evidence="1 2">FXJ1.1311</strain>
    </source>
</reference>
<evidence type="ECO:0000313" key="1">
    <source>
        <dbReference type="EMBL" id="TWP46774.1"/>
    </source>
</evidence>
<dbReference type="RefSeq" id="WP_146358509.1">
    <property type="nucleotide sequence ID" value="NZ_VOBR01000030.1"/>
</dbReference>
<evidence type="ECO:0000313" key="2">
    <source>
        <dbReference type="Proteomes" id="UP000316639"/>
    </source>
</evidence>
<dbReference type="EMBL" id="VOBR01000030">
    <property type="protein sequence ID" value="TWP46774.1"/>
    <property type="molecule type" value="Genomic_DNA"/>
</dbReference>
<name>A0A563EKM2_9PSEU</name>
<sequence>MDWPALRAEISAATARVCELLRALPSGDLPLARVTWTAAELGAHLAGLPGRYVRMSGEPHPFPASLADENQREVDAVATRDPVALAGLLEAEMASFLAASGADGQRRAWYFTVPHTVEGVGASLLSELLLHGTDLARALGRPWPISRVQAVTCLRGVLPAVVLAVDPRAARTATGTYHVALRGGDDWAFRVRDGELTVARERPARADLHLSVDPVGFLLNSVGLVGSARFALSGGVLAWGRRLWLAPRFSRLFVPI</sequence>
<proteinExistence type="predicted"/>
<dbReference type="Proteomes" id="UP000316639">
    <property type="component" value="Unassembled WGS sequence"/>
</dbReference>
<dbReference type="AlphaFoldDB" id="A0A563EKM2"/>
<keyword evidence="2" id="KW-1185">Reference proteome</keyword>
<comment type="caution">
    <text evidence="1">The sequence shown here is derived from an EMBL/GenBank/DDBJ whole genome shotgun (WGS) entry which is preliminary data.</text>
</comment>